<accession>A0A0U9HFN5</accession>
<reference evidence="5" key="1">
    <citation type="journal article" date="2016" name="Genome Announc.">
        <title>Draft Genome Sequence of the Syntrophic Lactate-Degrading Bacterium Tepidanaerobacter syntrophicus JLT.</title>
        <authorList>
            <person name="Matsuura N."/>
            <person name="Ohashi A."/>
            <person name="Tourlousse D.M."/>
            <person name="Sekiguchi Y."/>
        </authorList>
    </citation>
    <scope>NUCLEOTIDE SEQUENCE [LARGE SCALE GENOMIC DNA]</scope>
    <source>
        <strain evidence="5">JL</strain>
    </source>
</reference>
<name>A0A0U9HFN5_9FIRM</name>
<evidence type="ECO:0000259" key="4">
    <source>
        <dbReference type="PROSITE" id="PS50987"/>
    </source>
</evidence>
<keyword evidence="1" id="KW-0805">Transcription regulation</keyword>
<sequence>MDMLVILKALGDDTRFKIIEILLEHNYCVRTLADELGISEAAVSQHLKVLKEAGLLEGERRGYYMHYDVNRDVLYKLASKIEELADIQRKPCNFKEKEDCNHNEKQQCHMQKTGQECSEKVRFFCHGSSKKEGGKQDANHNCHES</sequence>
<protein>
    <submittedName>
        <fullName evidence="5">ArsR family transcriptional regulator</fullName>
    </submittedName>
</protein>
<dbReference type="Proteomes" id="UP000062160">
    <property type="component" value="Unassembled WGS sequence"/>
</dbReference>
<dbReference type="SMART" id="SM00418">
    <property type="entry name" value="HTH_ARSR"/>
    <property type="match status" value="1"/>
</dbReference>
<proteinExistence type="predicted"/>
<dbReference type="InterPro" id="IPR001845">
    <property type="entry name" value="HTH_ArsR_DNA-bd_dom"/>
</dbReference>
<dbReference type="STRING" id="224999.GCA_001485475_01635"/>
<dbReference type="PANTHER" id="PTHR33154">
    <property type="entry name" value="TRANSCRIPTIONAL REGULATOR, ARSR FAMILY"/>
    <property type="match status" value="1"/>
</dbReference>
<dbReference type="EMBL" id="DF977002">
    <property type="protein sequence ID" value="GAQ25605.1"/>
    <property type="molecule type" value="Genomic_DNA"/>
</dbReference>
<dbReference type="Pfam" id="PF01022">
    <property type="entry name" value="HTH_5"/>
    <property type="match status" value="1"/>
</dbReference>
<evidence type="ECO:0000256" key="2">
    <source>
        <dbReference type="ARBA" id="ARBA00023125"/>
    </source>
</evidence>
<dbReference type="CDD" id="cd00090">
    <property type="entry name" value="HTH_ARSR"/>
    <property type="match status" value="1"/>
</dbReference>
<gene>
    <name evidence="5" type="ORF">TSYNT_8134</name>
</gene>
<evidence type="ECO:0000313" key="5">
    <source>
        <dbReference type="EMBL" id="GAQ25605.1"/>
    </source>
</evidence>
<dbReference type="PROSITE" id="PS50987">
    <property type="entry name" value="HTH_ARSR_2"/>
    <property type="match status" value="1"/>
</dbReference>
<feature type="domain" description="HTH arsR-type" evidence="4">
    <location>
        <begin position="1"/>
        <end position="89"/>
    </location>
</feature>
<dbReference type="Gene3D" id="1.10.10.10">
    <property type="entry name" value="Winged helix-like DNA-binding domain superfamily/Winged helix DNA-binding domain"/>
    <property type="match status" value="1"/>
</dbReference>
<evidence type="ECO:0000256" key="1">
    <source>
        <dbReference type="ARBA" id="ARBA00023015"/>
    </source>
</evidence>
<keyword evidence="6" id="KW-1185">Reference proteome</keyword>
<dbReference type="InterPro" id="IPR051081">
    <property type="entry name" value="HTH_MetalResp_TranReg"/>
</dbReference>
<dbReference type="InterPro" id="IPR036388">
    <property type="entry name" value="WH-like_DNA-bd_sf"/>
</dbReference>
<dbReference type="NCBIfam" id="NF033788">
    <property type="entry name" value="HTH_metalloreg"/>
    <property type="match status" value="1"/>
</dbReference>
<dbReference type="GO" id="GO:0003677">
    <property type="term" value="F:DNA binding"/>
    <property type="evidence" value="ECO:0007669"/>
    <property type="project" value="UniProtKB-KW"/>
</dbReference>
<dbReference type="InterPro" id="IPR012318">
    <property type="entry name" value="HTH_CRP"/>
</dbReference>
<organism evidence="5">
    <name type="scientific">Tepidanaerobacter syntrophicus</name>
    <dbReference type="NCBI Taxonomy" id="224999"/>
    <lineage>
        <taxon>Bacteria</taxon>
        <taxon>Bacillati</taxon>
        <taxon>Bacillota</taxon>
        <taxon>Clostridia</taxon>
        <taxon>Thermosediminibacterales</taxon>
        <taxon>Tepidanaerobacteraceae</taxon>
        <taxon>Tepidanaerobacter</taxon>
    </lineage>
</organism>
<dbReference type="OrthoDB" id="9798835at2"/>
<dbReference type="InterPro" id="IPR036390">
    <property type="entry name" value="WH_DNA-bd_sf"/>
</dbReference>
<evidence type="ECO:0000313" key="6">
    <source>
        <dbReference type="Proteomes" id="UP000062160"/>
    </source>
</evidence>
<dbReference type="SUPFAM" id="SSF46785">
    <property type="entry name" value="Winged helix' DNA-binding domain"/>
    <property type="match status" value="1"/>
</dbReference>
<dbReference type="RefSeq" id="WP_059033015.1">
    <property type="nucleotide sequence ID" value="NZ_DF977002.1"/>
</dbReference>
<dbReference type="AlphaFoldDB" id="A0A0U9HFN5"/>
<dbReference type="GO" id="GO:0003700">
    <property type="term" value="F:DNA-binding transcription factor activity"/>
    <property type="evidence" value="ECO:0007669"/>
    <property type="project" value="InterPro"/>
</dbReference>
<dbReference type="SMART" id="SM00419">
    <property type="entry name" value="HTH_CRP"/>
    <property type="match status" value="1"/>
</dbReference>
<dbReference type="PRINTS" id="PR00778">
    <property type="entry name" value="HTHARSR"/>
</dbReference>
<dbReference type="InterPro" id="IPR011991">
    <property type="entry name" value="ArsR-like_HTH"/>
</dbReference>
<dbReference type="PANTHER" id="PTHR33154:SF33">
    <property type="entry name" value="TRANSCRIPTIONAL REPRESSOR SDPR"/>
    <property type="match status" value="1"/>
</dbReference>
<evidence type="ECO:0000256" key="3">
    <source>
        <dbReference type="ARBA" id="ARBA00023163"/>
    </source>
</evidence>
<keyword evidence="3" id="KW-0804">Transcription</keyword>
<keyword evidence="2" id="KW-0238">DNA-binding</keyword>